<dbReference type="PANTHER" id="PTHR43792:SF1">
    <property type="entry name" value="N-ACETYLTRANSFERASE DOMAIN-CONTAINING PROTEIN"/>
    <property type="match status" value="1"/>
</dbReference>
<gene>
    <name evidence="2" type="ORF">SAMN05216174_10391</name>
</gene>
<dbReference type="RefSeq" id="WP_091449394.1">
    <property type="nucleotide sequence ID" value="NZ_FMZZ01000003.1"/>
</dbReference>
<feature type="domain" description="N-acetyltransferase" evidence="1">
    <location>
        <begin position="46"/>
        <end position="165"/>
    </location>
</feature>
<dbReference type="STRING" id="1271860.SAMN05216174_10391"/>
<dbReference type="Proteomes" id="UP000199501">
    <property type="component" value="Unassembled WGS sequence"/>
</dbReference>
<dbReference type="SUPFAM" id="SSF55729">
    <property type="entry name" value="Acyl-CoA N-acyltransferases (Nat)"/>
    <property type="match status" value="1"/>
</dbReference>
<dbReference type="InterPro" id="IPR000182">
    <property type="entry name" value="GNAT_dom"/>
</dbReference>
<evidence type="ECO:0000313" key="3">
    <source>
        <dbReference type="Proteomes" id="UP000199501"/>
    </source>
</evidence>
<dbReference type="GO" id="GO:0016747">
    <property type="term" value="F:acyltransferase activity, transferring groups other than amino-acyl groups"/>
    <property type="evidence" value="ECO:0007669"/>
    <property type="project" value="InterPro"/>
</dbReference>
<dbReference type="EMBL" id="FMZZ01000003">
    <property type="protein sequence ID" value="SDC60417.1"/>
    <property type="molecule type" value="Genomic_DNA"/>
</dbReference>
<dbReference type="PANTHER" id="PTHR43792">
    <property type="entry name" value="GNAT FAMILY, PUTATIVE (AFU_ORTHOLOGUE AFUA_3G00765)-RELATED-RELATED"/>
    <property type="match status" value="1"/>
</dbReference>
<keyword evidence="2" id="KW-0808">Transferase</keyword>
<reference evidence="3" key="1">
    <citation type="submission" date="2016-10" db="EMBL/GenBank/DDBJ databases">
        <authorList>
            <person name="Varghese N."/>
            <person name="Submissions S."/>
        </authorList>
    </citation>
    <scope>NUCLEOTIDE SEQUENCE [LARGE SCALE GENOMIC DNA]</scope>
    <source>
        <strain evidence="3">IBRC-M 10403</strain>
    </source>
</reference>
<dbReference type="Pfam" id="PF13302">
    <property type="entry name" value="Acetyltransf_3"/>
    <property type="match status" value="1"/>
</dbReference>
<dbReference type="AlphaFoldDB" id="A0A1G6MYY9"/>
<proteinExistence type="predicted"/>
<dbReference type="InterPro" id="IPR051531">
    <property type="entry name" value="N-acetyltransferase"/>
</dbReference>
<keyword evidence="3" id="KW-1185">Reference proteome</keyword>
<accession>A0A1G6MYY9</accession>
<name>A0A1G6MYY9_9PSEU</name>
<sequence length="205" mass="22153">MTPITPAQVWSKPRIRDFIDQHQDAFGGLYVNEDSRVPHVNTITSGTNRSASRQMRTGMTVVGGPGDAAAETWTIETHEVRHSMADLRAVMTVGLGGVRHNDFAGERHLNLYYCFRPSVWGRGYAPEMARAAMAWAAQALPGMAVRIVTTAENAAACRVAEKLGFIQIRQAADAGPWTRIYQWRGSGVGTSGATNATSESSTSSA</sequence>
<evidence type="ECO:0000313" key="2">
    <source>
        <dbReference type="EMBL" id="SDC60417.1"/>
    </source>
</evidence>
<dbReference type="Gene3D" id="3.40.630.30">
    <property type="match status" value="1"/>
</dbReference>
<protein>
    <submittedName>
        <fullName evidence="2">Acetyltransferase (GNAT) domain-containing protein</fullName>
    </submittedName>
</protein>
<organism evidence="2 3">
    <name type="scientific">Actinokineospora iranica</name>
    <dbReference type="NCBI Taxonomy" id="1271860"/>
    <lineage>
        <taxon>Bacteria</taxon>
        <taxon>Bacillati</taxon>
        <taxon>Actinomycetota</taxon>
        <taxon>Actinomycetes</taxon>
        <taxon>Pseudonocardiales</taxon>
        <taxon>Pseudonocardiaceae</taxon>
        <taxon>Actinokineospora</taxon>
    </lineage>
</organism>
<dbReference type="OrthoDB" id="3533156at2"/>
<evidence type="ECO:0000259" key="1">
    <source>
        <dbReference type="Pfam" id="PF13302"/>
    </source>
</evidence>
<dbReference type="InterPro" id="IPR016181">
    <property type="entry name" value="Acyl_CoA_acyltransferase"/>
</dbReference>